<proteinExistence type="predicted"/>
<gene>
    <name evidence="2" type="ORF">ACFSAS_02085</name>
</gene>
<name>A0ABD6DTQ7_9EURY</name>
<dbReference type="EMBL" id="JBHUDP010000001">
    <property type="protein sequence ID" value="MFD1684395.1"/>
    <property type="molecule type" value="Genomic_DNA"/>
</dbReference>
<keyword evidence="1" id="KW-1133">Transmembrane helix</keyword>
<sequence length="267" mass="28584">MATGRVGRTVVGLFDAVFRPSRFVMASNAASRTSLRRGLSRLQSLLVVFLTNVVLYATPLTLSGYGVAVETQAPSWFVPIAQRTLGNPDTAWWLFAGIAQNSVFLIALSAVTLLTYHAALVVTRSSKGFLLTVHTVVYSVSAYLAGIFTVLVFLSQAAAYETARALVIDLQVRFISVFYDLFGIPESRRVFSVGETVPMVQLSSGETAVLALLVALVLYFVYSMYLGARLNHGAGVTSAVLSLLAVGLSPAIYVAILLVYSTGGITL</sequence>
<feature type="transmembrane region" description="Helical" evidence="1">
    <location>
        <begin position="45"/>
        <end position="68"/>
    </location>
</feature>
<keyword evidence="3" id="KW-1185">Reference proteome</keyword>
<dbReference type="AlphaFoldDB" id="A0ABD6DTQ7"/>
<feature type="transmembrane region" description="Helical" evidence="1">
    <location>
        <begin position="208"/>
        <end position="228"/>
    </location>
</feature>
<reference evidence="2 3" key="1">
    <citation type="journal article" date="2019" name="Int. J. Syst. Evol. Microbiol.">
        <title>The Global Catalogue of Microorganisms (GCM) 10K type strain sequencing project: providing services to taxonomists for standard genome sequencing and annotation.</title>
        <authorList>
            <consortium name="The Broad Institute Genomics Platform"/>
            <consortium name="The Broad Institute Genome Sequencing Center for Infectious Disease"/>
            <person name="Wu L."/>
            <person name="Ma J."/>
        </authorList>
    </citation>
    <scope>NUCLEOTIDE SEQUENCE [LARGE SCALE GENOMIC DNA]</scope>
    <source>
        <strain evidence="2 3">CGMCC 1.10387</strain>
    </source>
</reference>
<evidence type="ECO:0000256" key="1">
    <source>
        <dbReference type="SAM" id="Phobius"/>
    </source>
</evidence>
<evidence type="ECO:0008006" key="4">
    <source>
        <dbReference type="Google" id="ProtNLM"/>
    </source>
</evidence>
<keyword evidence="1" id="KW-0812">Transmembrane</keyword>
<organism evidence="2 3">
    <name type="scientific">Halobellus litoreus</name>
    <dbReference type="NCBI Taxonomy" id="755310"/>
    <lineage>
        <taxon>Archaea</taxon>
        <taxon>Methanobacteriati</taxon>
        <taxon>Methanobacteriota</taxon>
        <taxon>Stenosarchaea group</taxon>
        <taxon>Halobacteria</taxon>
        <taxon>Halobacteriales</taxon>
        <taxon>Haloferacaceae</taxon>
        <taxon>Halobellus</taxon>
    </lineage>
</organism>
<feature type="transmembrane region" description="Helical" evidence="1">
    <location>
        <begin position="240"/>
        <end position="260"/>
    </location>
</feature>
<comment type="caution">
    <text evidence="2">The sequence shown here is derived from an EMBL/GenBank/DDBJ whole genome shotgun (WGS) entry which is preliminary data.</text>
</comment>
<protein>
    <recommendedName>
        <fullName evidence="4">Yip1 domain-containing protein</fullName>
    </recommendedName>
</protein>
<accession>A0ABD6DTQ7</accession>
<feature type="transmembrane region" description="Helical" evidence="1">
    <location>
        <begin position="92"/>
        <end position="116"/>
    </location>
</feature>
<evidence type="ECO:0000313" key="3">
    <source>
        <dbReference type="Proteomes" id="UP001597092"/>
    </source>
</evidence>
<dbReference type="Proteomes" id="UP001597092">
    <property type="component" value="Unassembled WGS sequence"/>
</dbReference>
<dbReference type="RefSeq" id="WP_256308118.1">
    <property type="nucleotide sequence ID" value="NZ_JANHAW010000002.1"/>
</dbReference>
<keyword evidence="1" id="KW-0472">Membrane</keyword>
<feature type="transmembrane region" description="Helical" evidence="1">
    <location>
        <begin position="128"/>
        <end position="154"/>
    </location>
</feature>
<evidence type="ECO:0000313" key="2">
    <source>
        <dbReference type="EMBL" id="MFD1684395.1"/>
    </source>
</evidence>